<accession>A0A2P6VGW5</accession>
<feature type="compositionally biased region" description="Low complexity" evidence="9">
    <location>
        <begin position="534"/>
        <end position="545"/>
    </location>
</feature>
<proteinExistence type="inferred from homology"/>
<dbReference type="SUPFAM" id="SSF50978">
    <property type="entry name" value="WD40 repeat-like"/>
    <property type="match status" value="1"/>
</dbReference>
<comment type="caution">
    <text evidence="11">The sequence shown here is derived from an EMBL/GenBank/DDBJ whole genome shotgun (WGS) entry which is preliminary data.</text>
</comment>
<dbReference type="PANTHER" id="PTHR15598">
    <property type="entry name" value="ENHANCER OF MRNA-DECAPPING PROTEIN 4"/>
    <property type="match status" value="1"/>
</dbReference>
<dbReference type="PANTHER" id="PTHR15598:SF5">
    <property type="entry name" value="ENHANCER OF MRNA-DECAPPING PROTEIN 4"/>
    <property type="match status" value="1"/>
</dbReference>
<feature type="coiled-coil region" evidence="8">
    <location>
        <begin position="747"/>
        <end position="774"/>
    </location>
</feature>
<protein>
    <submittedName>
        <fullName evidence="11">Enhancer of mRNA-decapping 4-like</fullName>
    </submittedName>
</protein>
<dbReference type="OrthoDB" id="512737at2759"/>
<dbReference type="AlphaFoldDB" id="A0A2P6VGW5"/>
<dbReference type="Gene3D" id="1.10.220.100">
    <property type="entry name" value="conserved c-terminal region of ge- 1"/>
    <property type="match status" value="1"/>
</dbReference>
<dbReference type="EMBL" id="LHPF02000007">
    <property type="protein sequence ID" value="PSC73329.1"/>
    <property type="molecule type" value="Genomic_DNA"/>
</dbReference>
<dbReference type="InterPro" id="IPR044938">
    <property type="entry name" value="EDC4_C_sf"/>
</dbReference>
<dbReference type="GO" id="GO:0031087">
    <property type="term" value="P:deadenylation-independent decapping of nuclear-transcribed mRNA"/>
    <property type="evidence" value="ECO:0007669"/>
    <property type="project" value="InterPro"/>
</dbReference>
<evidence type="ECO:0000313" key="11">
    <source>
        <dbReference type="EMBL" id="PSC73329.1"/>
    </source>
</evidence>
<evidence type="ECO:0000256" key="1">
    <source>
        <dbReference type="ARBA" id="ARBA00004201"/>
    </source>
</evidence>
<evidence type="ECO:0000256" key="2">
    <source>
        <dbReference type="ARBA" id="ARBA00009639"/>
    </source>
</evidence>
<dbReference type="SMART" id="SM00320">
    <property type="entry name" value="WD40"/>
    <property type="match status" value="2"/>
</dbReference>
<name>A0A2P6VGW5_9CHLO</name>
<dbReference type="InterPro" id="IPR015943">
    <property type="entry name" value="WD40/YVTN_repeat-like_dom_sf"/>
</dbReference>
<dbReference type="PROSITE" id="PS50294">
    <property type="entry name" value="WD_REPEATS_REGION"/>
    <property type="match status" value="2"/>
</dbReference>
<gene>
    <name evidence="11" type="ORF">C2E20_3464</name>
</gene>
<comment type="subcellular location">
    <subcellularLocation>
        <location evidence="1">Cytoplasm</location>
        <location evidence="1">P-body</location>
    </subcellularLocation>
</comment>
<dbReference type="InterPro" id="IPR045152">
    <property type="entry name" value="EDC4-like"/>
</dbReference>
<evidence type="ECO:0000256" key="5">
    <source>
        <dbReference type="ARBA" id="ARBA00022737"/>
    </source>
</evidence>
<feature type="compositionally biased region" description="Basic and acidic residues" evidence="9">
    <location>
        <begin position="600"/>
        <end position="609"/>
    </location>
</feature>
<comment type="similarity">
    <text evidence="2">Belongs to the WD repeat EDC4 family.</text>
</comment>
<sequence length="1088" mass="110721">MSGVPSAGLLELLRKRNEPTGEAVPLPGASPISNAASRFEARSSAVHALEHAVAAGTLAEAARPAAQGRRIPSGPSYTYGVDVHAPHEAQPQLPVTPVTLINTDYALKHHRQIAACPAYIAYGLKQGHIRVLSRSSALRALLKGHTKPLTDLAFAPAGAGGSNGGSTLLASGAADGQLYVWQLRVDQDEGIIRDTQKLHASFVAGGASGGDVFLSWHSPGTLAAGVGGHVLLVSVPAEGMEQLEFDLSEESTPDATVLPDWSGEQVSCLSFSPDGALLAAGGGDGGVGVWHLRGTAGRPALEVASSASLPPPPGGGPIGAVRWLAASEASGYVLLVGNKNNTALQLWHTPAADNPWTLLQTLIIQGKDGPLEFFIHAEVVPGQQLVVLADTARKAIHTLHFSGEGASLRFDYITRFGVTVPILSFTAGYNPAGGGEHDAAVVELLCVQTTAIQQYSLDPLLCHDGAAPEGDDSGEGEGPSDGVVRRSSLLERDGRHLGIQPQPSEAVPMPSPELASGTPTPRSASVSPTKLDGAQPEAAAVAAEPSIEGTVSLAGIPPPPAPQEAESEEADGVEEGELEPKGASGEITPEECPSPPPTPTEERRLHEQAEAAAEVAEAAPAPVAPTQPPRLLTPSDLLQSASTSSATTGRRSPAGAAGGAAAAPLAAAAEPAAAQEQEEPLASPPAVPAAAPAAAASQLDEAAVAAAVAEAMGGVHKKFVGHVSLMYRELLKAMKAEMSAQAAAQQAALAQLLAATAEAQKQQIEAERAAVLAEERASIERLLTAISATLNRDLPTKLAEAVRGELAGLADGVAAAVAPSVQASLAGTLQKELGGAVKAGLDKQLSGAVAAGVAKPLQDAVRAAFTKQVVPALEGATQAAFKQVDAALAAGLEEHLQASRAALSEPGQLAAQLAASLSSAQSLAASLSQGQQQLLRAQSIGGTGGTHSPAAPADVRGELSALLRSGSYEAAFSKALGLQDVATLGWLAAQADAGTVLSREPCPLSQMVLLSLVQQLSADLTTELSAKLAWIREAAMLINPRDPLLARHVRPVLDGVHSALHAAAARVTGGEASSCRLAMHVVHSQLTS</sequence>
<keyword evidence="4 7" id="KW-0853">WD repeat</keyword>
<dbReference type="GO" id="GO:0000932">
    <property type="term" value="C:P-body"/>
    <property type="evidence" value="ECO:0007669"/>
    <property type="project" value="UniProtKB-SubCell"/>
</dbReference>
<dbReference type="Proteomes" id="UP000239649">
    <property type="component" value="Unassembled WGS sequence"/>
</dbReference>
<organism evidence="11 12">
    <name type="scientific">Micractinium conductrix</name>
    <dbReference type="NCBI Taxonomy" id="554055"/>
    <lineage>
        <taxon>Eukaryota</taxon>
        <taxon>Viridiplantae</taxon>
        <taxon>Chlorophyta</taxon>
        <taxon>core chlorophytes</taxon>
        <taxon>Trebouxiophyceae</taxon>
        <taxon>Chlorellales</taxon>
        <taxon>Chlorellaceae</taxon>
        <taxon>Chlorella clade</taxon>
        <taxon>Micractinium</taxon>
    </lineage>
</organism>
<dbReference type="Pfam" id="PF00400">
    <property type="entry name" value="WD40"/>
    <property type="match status" value="2"/>
</dbReference>
<feature type="compositionally biased region" description="Polar residues" evidence="9">
    <location>
        <begin position="517"/>
        <end position="528"/>
    </location>
</feature>
<feature type="repeat" description="WD" evidence="7">
    <location>
        <begin position="266"/>
        <end position="293"/>
    </location>
</feature>
<feature type="region of interest" description="Disordered" evidence="9">
    <location>
        <begin position="496"/>
        <end position="688"/>
    </location>
</feature>
<dbReference type="InterPro" id="IPR049404">
    <property type="entry name" value="EDC4_C"/>
</dbReference>
<dbReference type="Gene3D" id="2.130.10.10">
    <property type="entry name" value="YVTN repeat-like/Quinoprotein amine dehydrogenase"/>
    <property type="match status" value="1"/>
</dbReference>
<keyword evidence="3" id="KW-0963">Cytoplasm</keyword>
<dbReference type="InterPro" id="IPR036322">
    <property type="entry name" value="WD40_repeat_dom_sf"/>
</dbReference>
<evidence type="ECO:0000259" key="10">
    <source>
        <dbReference type="Pfam" id="PF21289"/>
    </source>
</evidence>
<evidence type="ECO:0000256" key="3">
    <source>
        <dbReference type="ARBA" id="ARBA00022490"/>
    </source>
</evidence>
<feature type="repeat" description="WD" evidence="7">
    <location>
        <begin position="142"/>
        <end position="184"/>
    </location>
</feature>
<keyword evidence="5" id="KW-0677">Repeat</keyword>
<dbReference type="PROSITE" id="PS50082">
    <property type="entry name" value="WD_REPEATS_2"/>
    <property type="match status" value="2"/>
</dbReference>
<keyword evidence="6 8" id="KW-0175">Coiled coil</keyword>
<dbReference type="STRING" id="554055.A0A2P6VGW5"/>
<keyword evidence="12" id="KW-1185">Reference proteome</keyword>
<reference evidence="11 12" key="1">
    <citation type="journal article" date="2018" name="Plant J.">
        <title>Genome sequences of Chlorella sorokiniana UTEX 1602 and Micractinium conductrix SAG 241.80: implications to maltose excretion by a green alga.</title>
        <authorList>
            <person name="Arriola M.B."/>
            <person name="Velmurugan N."/>
            <person name="Zhang Y."/>
            <person name="Plunkett M.H."/>
            <person name="Hondzo H."/>
            <person name="Barney B.M."/>
        </authorList>
    </citation>
    <scope>NUCLEOTIDE SEQUENCE [LARGE SCALE GENOMIC DNA]</scope>
    <source>
        <strain evidence="11 12">SAG 241.80</strain>
    </source>
</reference>
<feature type="compositionally biased region" description="Low complexity" evidence="9">
    <location>
        <begin position="640"/>
        <end position="675"/>
    </location>
</feature>
<dbReference type="FunFam" id="1.10.220.100:FF:000001">
    <property type="entry name" value="Enhancer of mRNA-decapping protein 4"/>
    <property type="match status" value="1"/>
</dbReference>
<evidence type="ECO:0000256" key="4">
    <source>
        <dbReference type="ARBA" id="ARBA00022574"/>
    </source>
</evidence>
<feature type="domain" description="Enhancer of mRNA-decapping protein 4 C-terminal" evidence="10">
    <location>
        <begin position="961"/>
        <end position="1063"/>
    </location>
</feature>
<evidence type="ECO:0000256" key="8">
    <source>
        <dbReference type="SAM" id="Coils"/>
    </source>
</evidence>
<feature type="compositionally biased region" description="Acidic residues" evidence="9">
    <location>
        <begin position="565"/>
        <end position="577"/>
    </location>
</feature>
<dbReference type="InterPro" id="IPR001680">
    <property type="entry name" value="WD40_rpt"/>
</dbReference>
<evidence type="ECO:0000256" key="9">
    <source>
        <dbReference type="SAM" id="MobiDB-lite"/>
    </source>
</evidence>
<evidence type="ECO:0000256" key="7">
    <source>
        <dbReference type="PROSITE-ProRule" id="PRU00221"/>
    </source>
</evidence>
<feature type="region of interest" description="Disordered" evidence="9">
    <location>
        <begin position="463"/>
        <end position="483"/>
    </location>
</feature>
<evidence type="ECO:0000313" key="12">
    <source>
        <dbReference type="Proteomes" id="UP000239649"/>
    </source>
</evidence>
<feature type="compositionally biased region" description="Low complexity" evidence="9">
    <location>
        <begin position="610"/>
        <end position="621"/>
    </location>
</feature>
<evidence type="ECO:0000256" key="6">
    <source>
        <dbReference type="ARBA" id="ARBA00023054"/>
    </source>
</evidence>
<dbReference type="Pfam" id="PF21289">
    <property type="entry name" value="EDC4_C"/>
    <property type="match status" value="1"/>
</dbReference>